<dbReference type="PANTHER" id="PTHR43479">
    <property type="entry name" value="ACREF/ENVCD OPERON REPRESSOR-RELATED"/>
    <property type="match status" value="1"/>
</dbReference>
<dbReference type="GO" id="GO:0003677">
    <property type="term" value="F:DNA binding"/>
    <property type="evidence" value="ECO:0007669"/>
    <property type="project" value="UniProtKB-UniRule"/>
</dbReference>
<dbReference type="InterPro" id="IPR039532">
    <property type="entry name" value="TetR_C_Firmicutes"/>
</dbReference>
<proteinExistence type="predicted"/>
<evidence type="ECO:0000313" key="5">
    <source>
        <dbReference type="Proteomes" id="UP000784700"/>
    </source>
</evidence>
<sequence length="205" mass="23439">MKQDKRTVHTKSAIIHALVKLINDKGFNNINVTDLTREASIGRGTFYIHYLDKFDLLNKIENKLLSDIKDVLNNLMPEELKSFTQSDESISTPSDIVIKTLNYFYDNSKLLSALLSENGDPYLFGRIKRIFSDVTDASFAQFNGKVTLTDEIPKDYVKEIMLNHLMNIVVYWISKDHPESPNNLAKIIIASQYIAPNDLIKVNKK</sequence>
<dbReference type="PROSITE" id="PS50977">
    <property type="entry name" value="HTH_TETR_2"/>
    <property type="match status" value="1"/>
</dbReference>
<dbReference type="Gene3D" id="1.10.357.10">
    <property type="entry name" value="Tetracycline Repressor, domain 2"/>
    <property type="match status" value="1"/>
</dbReference>
<dbReference type="InterPro" id="IPR001647">
    <property type="entry name" value="HTH_TetR"/>
</dbReference>
<evidence type="ECO:0000256" key="1">
    <source>
        <dbReference type="ARBA" id="ARBA00023125"/>
    </source>
</evidence>
<feature type="domain" description="HTH tetR-type" evidence="3">
    <location>
        <begin position="8"/>
        <end position="68"/>
    </location>
</feature>
<protein>
    <submittedName>
        <fullName evidence="4">TetR/AcrR family transcriptional regulator</fullName>
    </submittedName>
</protein>
<dbReference type="InterPro" id="IPR009057">
    <property type="entry name" value="Homeodomain-like_sf"/>
</dbReference>
<feature type="DNA-binding region" description="H-T-H motif" evidence="2">
    <location>
        <begin position="31"/>
        <end position="50"/>
    </location>
</feature>
<evidence type="ECO:0000313" key="4">
    <source>
        <dbReference type="EMBL" id="TPR46147.1"/>
    </source>
</evidence>
<dbReference type="Pfam" id="PF14278">
    <property type="entry name" value="TetR_C_8"/>
    <property type="match status" value="1"/>
</dbReference>
<comment type="caution">
    <text evidence="4">The sequence shown here is derived from an EMBL/GenBank/DDBJ whole genome shotgun (WGS) entry which is preliminary data.</text>
</comment>
<name>A0A9Q8IPX4_9LACO</name>
<dbReference type="Proteomes" id="UP000784700">
    <property type="component" value="Unassembled WGS sequence"/>
</dbReference>
<reference evidence="4" key="1">
    <citation type="submission" date="2018-08" db="EMBL/GenBank/DDBJ databases">
        <title>Comparative genomics of wild bee and flower associated Lactobacillus reveals potential adaptation to the bee host.</title>
        <authorList>
            <person name="Vuong H.Q."/>
            <person name="Mcfrederick Q.S."/>
        </authorList>
    </citation>
    <scope>NUCLEOTIDE SEQUENCE</scope>
    <source>
        <strain evidence="4">HV_63</strain>
    </source>
</reference>
<dbReference type="InterPro" id="IPR050624">
    <property type="entry name" value="HTH-type_Tx_Regulator"/>
</dbReference>
<organism evidence="4 5">
    <name type="scientific">Apilactobacillus micheneri</name>
    <dbReference type="NCBI Taxonomy" id="1899430"/>
    <lineage>
        <taxon>Bacteria</taxon>
        <taxon>Bacillati</taxon>
        <taxon>Bacillota</taxon>
        <taxon>Bacilli</taxon>
        <taxon>Lactobacillales</taxon>
        <taxon>Lactobacillaceae</taxon>
        <taxon>Apilactobacillus</taxon>
    </lineage>
</organism>
<dbReference type="GeneID" id="58107727"/>
<gene>
    <name evidence="4" type="ORF">DY130_01130</name>
</gene>
<dbReference type="PANTHER" id="PTHR43479:SF7">
    <property type="entry name" value="TETR-FAMILY TRANSCRIPTIONAL REGULATOR"/>
    <property type="match status" value="1"/>
</dbReference>
<keyword evidence="1 2" id="KW-0238">DNA-binding</keyword>
<dbReference type="SUPFAM" id="SSF46689">
    <property type="entry name" value="Homeodomain-like"/>
    <property type="match status" value="1"/>
</dbReference>
<evidence type="ECO:0000256" key="2">
    <source>
        <dbReference type="PROSITE-ProRule" id="PRU00335"/>
    </source>
</evidence>
<dbReference type="AlphaFoldDB" id="A0A9Q8IPX4"/>
<dbReference type="EMBL" id="QUBG01000001">
    <property type="protein sequence ID" value="TPR46147.1"/>
    <property type="molecule type" value="Genomic_DNA"/>
</dbReference>
<evidence type="ECO:0000259" key="3">
    <source>
        <dbReference type="PROSITE" id="PS50977"/>
    </source>
</evidence>
<dbReference type="Pfam" id="PF00440">
    <property type="entry name" value="TetR_N"/>
    <property type="match status" value="1"/>
</dbReference>
<accession>A0A9Q8IPX4</accession>
<dbReference type="RefSeq" id="WP_140923709.1">
    <property type="nucleotide sequence ID" value="NZ_QUBF01000001.1"/>
</dbReference>